<feature type="domain" description="Tc toxin complex TcA C-terminal TcB-binding" evidence="3">
    <location>
        <begin position="1642"/>
        <end position="1933"/>
    </location>
</feature>
<organism evidence="6 7">
    <name type="scientific">Aspergillus udagawae</name>
    <dbReference type="NCBI Taxonomy" id="91492"/>
    <lineage>
        <taxon>Eukaryota</taxon>
        <taxon>Fungi</taxon>
        <taxon>Dikarya</taxon>
        <taxon>Ascomycota</taxon>
        <taxon>Pezizomycotina</taxon>
        <taxon>Eurotiomycetes</taxon>
        <taxon>Eurotiomycetidae</taxon>
        <taxon>Eurotiales</taxon>
        <taxon>Aspergillaceae</taxon>
        <taxon>Aspergillus</taxon>
        <taxon>Aspergillus subgen. Fumigati</taxon>
    </lineage>
</organism>
<proteinExistence type="predicted"/>
<dbReference type="GeneID" id="66992835"/>
<dbReference type="Proteomes" id="UP000036893">
    <property type="component" value="Unassembled WGS sequence"/>
</dbReference>
<evidence type="ECO:0000313" key="7">
    <source>
        <dbReference type="Proteomes" id="UP000036893"/>
    </source>
</evidence>
<reference evidence="6" key="2">
    <citation type="submission" date="2021-01" db="EMBL/GenBank/DDBJ databases">
        <title>Pan-genome distribution and transcriptional activeness of fungal secondary metabolism genes in Aspergillus section Fumigati.</title>
        <authorList>
            <person name="Takahashi H."/>
            <person name="Umemura M."/>
            <person name="Ninomiya A."/>
            <person name="Kusuya Y."/>
            <person name="Urayama S."/>
            <person name="Shimizu M."/>
            <person name="Watanabe A."/>
            <person name="Kamei K."/>
            <person name="Yaguchi T."/>
            <person name="Hagiwara D."/>
        </authorList>
    </citation>
    <scope>NUCLEOTIDE SEQUENCE</scope>
    <source>
        <strain evidence="6">IFM 46973</strain>
    </source>
</reference>
<feature type="domain" description="Neuraminidase-like" evidence="4">
    <location>
        <begin position="652"/>
        <end position="811"/>
    </location>
</feature>
<sequence length="2103" mass="232153">MTDDDDDDDRPARAGNNLTDIFQLEDITKPEHLESFITAAMESPSKITLTPEIGLRDTSSVELQLTSIMSAGELEKVQSFAVKGLPKDTNTATTEALLKMAHQAVKLQDKIATRFGSDKFAASLLSKPWPEITAKREEDGALLAEISLQVRVRRRAFIELAGSTVIQDLLEAFILNVIKELVPDLDFTLVAVVINVSCQSVASADNTTTESAMSAMKALSEATTYPVNLPLDAYFLPNSTDVFTLHYPGEEPKAAEGAPRLTVNGIPMDYNSTSNSFMSTRMRGGQTYLLTASFPASQLQWSTPKLLPAPINDKMLLPSAITRQASEINAAILRVATVCQVFSLTAEELGSFAGALQAQQAQGTRQQKEQSSLRMLAFDLNAPSLKDLIQFHKYCDLRRNSSPPTIESQGSPLMTTLSWLGTTASAKMDDLASNLAAGTCWNKTRVLAALQARYTDAANPDTGTSLAALRNIDALYSLYTVMELDDKLGKATGALASQPSMATLFQLAQPLKVLAADDSSTARSLQFRQSTDGEPVACPGRISPPAADADGLFEHFLIDVQMGPQLCTSRTKQAISVVQLFVQRCLLGLEPDVPKGCQVRAKRDWMQQYSLWEVNRKLFLYPENWLDPALRDDKSALFEKFDASLMQKNLSIATFVDGIRAAADTFHLFGRTRAAAHTFYYRTVAVQWPSGARLRRPWSKIDIDIPSVESDWNGTCLASSGAYLLPVLAGGSRLYLFLPHIMLRTLDRKPDESEKKKRFEALHETKIQALAPRRIWETTMAWTELANGQWSPKRMSPGSVTVESPTMPAATDFRVDTVHNSTTGSLTLLVSHTSATDGRATVVGYFVFREDQISAVDLAVNPSAAVGIHAHDRMVRNSFQQISVKVEPSSPETQYTKLSLPSASTESDPAWQRPVDMMVWVPAALDTLNRKATGGTIELPQGQDPSEKLIWTLAMESKESRLTCLALSANRSDGTSRSYFQVPKSEMRSMWRTANNMHNLMDSVVMDHVSATGLMQAAVDRTNPLQSVFNLIASSASAYGLETFGAYGKKLCHELGRPSALYNWEIGLHAVMLAMDRFHATQQFDEALQVARLVFDPTVDVEVQRLIKQVNTKGEDGKHAVVSEVVVSPLAASASALLSTDTAKVTLEARSQSVGSAWRFPPFQDIARRIAAVGKKGTMGAGFDANRELEAAILERRSHSALVHATARGRPEAYMKWILMKYVEIPVASGDVHFRKGTLESLHLATQRYMEATHVLGPEPPLVTRFGERNSVGRDSTFEDLSRGREPWNFERLCQEDMRFAIRLPFSPELELLKGAAAKGDKDMGKENIVGFLLTPYFGVPVNSKFRQIRSVIKQRLFNVRNSLDIDGRPITYALTEPSIDPRALVALSAAGFDNASASAMVMGDQDSPLPHQRFDVLIHRALELCGEVRALGERLVNAIEKETEAFGVLRAKHATAIQRTMYSIKETHMTEAQQTIDSLRLNRDSVVSQLAYYLAFLGESESLIPNEKSAWSDLKQDIDKPTQDDLRMSQHEQHEMNMATAAMALNVVLAGIDTLVAPFCMVPSVSINSMPMGIGTIIAAGGGSTISNFMQAGPTALKMAAMVVAEQGSQAARKVQLTRQMQDRRLQANMRGRKIKSINTQIEIQRTRLRTAQQELQLQESEVQESVQVETWLRSKYTNEALYSWVEKSLRSLYFQAYTLAMSTARSAESALAFEDGRKLSILRPGGYWDASRDGLLAADHLYLDPKRLEAAHREGRRHDYEISKTISPRQVDPMALMRLRISGSTTFSLSEMLFDLDFPGHYMRRIHSVAVSIPAVLSPHSGVNATLTLQQHKYRVLQTAATPEEYAASWSTMSASNDEAFRTDRVPISAVAISSGTHDAVVFELNFAGDRYLPFEGAGVVSSWRLDLPTEVPRFDYNSIADVQLHVQYTSLDGGASLRAAANGAVRKALKAIDNSGTGRDNGFWAMWNLKNDFVNEWYEFSGQLTAAREDKSAAAGQREIAMTLGDLAERLPFWARDLGQLEVRGITLVSKNVGLVDAMSVSVVPGLWDSKSILDWRVWSRQKLEETDWKGWEFKAKAGSLKADDTVGDVYMLVRYGKKS</sequence>
<evidence type="ECO:0000259" key="4">
    <source>
        <dbReference type="Pfam" id="PF18413"/>
    </source>
</evidence>
<evidence type="ECO:0008006" key="8">
    <source>
        <dbReference type="Google" id="ProtNLM"/>
    </source>
</evidence>
<dbReference type="EMBL" id="BBXM02000003">
    <property type="protein sequence ID" value="GIC88957.1"/>
    <property type="molecule type" value="Genomic_DNA"/>
</dbReference>
<evidence type="ECO:0000259" key="5">
    <source>
        <dbReference type="Pfam" id="PF20220"/>
    </source>
</evidence>
<feature type="coiled-coil region" evidence="1">
    <location>
        <begin position="1636"/>
        <end position="1670"/>
    </location>
</feature>
<protein>
    <recommendedName>
        <fullName evidence="8">Tc toxin complex TcA C-terminal TcB-binding domain-containing protein</fullName>
    </recommendedName>
</protein>
<dbReference type="Pfam" id="PF18276">
    <property type="entry name" value="TcA_TcB_BD"/>
    <property type="match status" value="1"/>
</dbReference>
<dbReference type="InterPro" id="IPR046839">
    <property type="entry name" value="ABC_toxin_N"/>
</dbReference>
<dbReference type="InterPro" id="IPR040840">
    <property type="entry name" value="TcA_TcB_BD"/>
</dbReference>
<comment type="caution">
    <text evidence="6">The sequence shown here is derived from an EMBL/GenBank/DDBJ whole genome shotgun (WGS) entry which is preliminary data.</text>
</comment>
<reference evidence="6" key="1">
    <citation type="journal article" date="2015" name="Genome Announc.">
        <title>Draft Genome Sequence of the Pathogenic Filamentous Fungus Aspergillus udagawae Strain IFM 46973T.</title>
        <authorList>
            <person name="Kusuya Y."/>
            <person name="Takahashi-Nakaguchi A."/>
            <person name="Takahashi H."/>
            <person name="Yaguchi T."/>
        </authorList>
    </citation>
    <scope>NUCLEOTIDE SEQUENCE</scope>
    <source>
        <strain evidence="6">IFM 46973</strain>
    </source>
</reference>
<keyword evidence="1" id="KW-0175">Coiled coil</keyword>
<feature type="region of interest" description="Disordered" evidence="2">
    <location>
        <begin position="890"/>
        <end position="909"/>
    </location>
</feature>
<name>A0A8E0QRI5_9EURO</name>
<gene>
    <name evidence="6" type="ORF">Aud_005359</name>
</gene>
<evidence type="ECO:0000313" key="6">
    <source>
        <dbReference type="EMBL" id="GIC88957.1"/>
    </source>
</evidence>
<evidence type="ECO:0000259" key="3">
    <source>
        <dbReference type="Pfam" id="PF18276"/>
    </source>
</evidence>
<dbReference type="InterPro" id="IPR041079">
    <property type="entry name" value="Neuraminidase-like"/>
</dbReference>
<dbReference type="Pfam" id="PF18413">
    <property type="entry name" value="Neuraminidase"/>
    <property type="match status" value="1"/>
</dbReference>
<accession>A0A8E0QRI5</accession>
<feature type="compositionally biased region" description="Polar residues" evidence="2">
    <location>
        <begin position="890"/>
        <end position="907"/>
    </location>
</feature>
<evidence type="ECO:0000256" key="1">
    <source>
        <dbReference type="SAM" id="Coils"/>
    </source>
</evidence>
<dbReference type="RefSeq" id="XP_043146223.1">
    <property type="nucleotide sequence ID" value="XM_043290288.1"/>
</dbReference>
<evidence type="ECO:0000256" key="2">
    <source>
        <dbReference type="SAM" id="MobiDB-lite"/>
    </source>
</evidence>
<dbReference type="Pfam" id="PF20220">
    <property type="entry name" value="ABC_toxin_N"/>
    <property type="match status" value="1"/>
</dbReference>
<feature type="domain" description="ABC toxin N-terminal" evidence="5">
    <location>
        <begin position="546"/>
        <end position="641"/>
    </location>
</feature>